<dbReference type="EMBL" id="QRAN01000031">
    <property type="protein sequence ID" value="RLQ20320.1"/>
    <property type="molecule type" value="Genomic_DNA"/>
</dbReference>
<dbReference type="Gene3D" id="1.10.530.10">
    <property type="match status" value="1"/>
</dbReference>
<keyword evidence="5" id="KW-1185">Reference proteome</keyword>
<evidence type="ECO:0000256" key="1">
    <source>
        <dbReference type="ARBA" id="ARBA00007734"/>
    </source>
</evidence>
<dbReference type="PANTHER" id="PTHR37423">
    <property type="entry name" value="SOLUBLE LYTIC MUREIN TRANSGLYCOSYLASE-RELATED"/>
    <property type="match status" value="1"/>
</dbReference>
<gene>
    <name evidence="4" type="ORF">DWB85_18175</name>
</gene>
<comment type="similarity">
    <text evidence="1">Belongs to the transglycosylase Slt family.</text>
</comment>
<dbReference type="Proteomes" id="UP000265509">
    <property type="component" value="Unassembled WGS sequence"/>
</dbReference>
<feature type="domain" description="Transglycosylase SLT" evidence="3">
    <location>
        <begin position="79"/>
        <end position="171"/>
    </location>
</feature>
<dbReference type="InterPro" id="IPR023346">
    <property type="entry name" value="Lysozyme-like_dom_sf"/>
</dbReference>
<comment type="caution">
    <text evidence="4">The sequence shown here is derived from an EMBL/GenBank/DDBJ whole genome shotgun (WGS) entry which is preliminary data.</text>
</comment>
<evidence type="ECO:0000313" key="4">
    <source>
        <dbReference type="EMBL" id="RLQ20320.1"/>
    </source>
</evidence>
<accession>A0A3L7DUP6</accession>
<dbReference type="RefSeq" id="WP_117957375.1">
    <property type="nucleotide sequence ID" value="NZ_QRAN01000031.1"/>
</dbReference>
<protein>
    <submittedName>
        <fullName evidence="4">Lytic transglycosylase domain-containing protein</fullName>
    </submittedName>
</protein>
<dbReference type="SUPFAM" id="SSF53955">
    <property type="entry name" value="Lysozyme-like"/>
    <property type="match status" value="1"/>
</dbReference>
<reference evidence="4 5" key="1">
    <citation type="submission" date="2018-07" db="EMBL/GenBank/DDBJ databases">
        <title>Halioglobus sp. genome submission.</title>
        <authorList>
            <person name="Ye M.-Q."/>
            <person name="Du Z.-J."/>
        </authorList>
    </citation>
    <scope>NUCLEOTIDE SEQUENCE [LARGE SCALE GENOMIC DNA]</scope>
    <source>
        <strain evidence="4 5">U0301</strain>
    </source>
</reference>
<evidence type="ECO:0000259" key="3">
    <source>
        <dbReference type="Pfam" id="PF01464"/>
    </source>
</evidence>
<dbReference type="OrthoDB" id="92254at2"/>
<dbReference type="CDD" id="cd00254">
    <property type="entry name" value="LT-like"/>
    <property type="match status" value="1"/>
</dbReference>
<proteinExistence type="inferred from homology"/>
<evidence type="ECO:0000256" key="2">
    <source>
        <dbReference type="SAM" id="SignalP"/>
    </source>
</evidence>
<evidence type="ECO:0000313" key="5">
    <source>
        <dbReference type="Proteomes" id="UP000265509"/>
    </source>
</evidence>
<dbReference type="InterPro" id="IPR008258">
    <property type="entry name" value="Transglycosylase_SLT_dom_1"/>
</dbReference>
<feature type="signal peptide" evidence="2">
    <location>
        <begin position="1"/>
        <end position="19"/>
    </location>
</feature>
<name>A0A3L7DUP6_9GAMM</name>
<sequence>MRSLPALLLCLALAPWALGQPADEAEREELRRFLEATISDASSFEDRYDAEVWLVDMSARLQRFVKDPKHRLELLQDIHSAAVQAHLPPELVLAVIEVESHFDRFAISRVGAQGMMQVMPFWKDEIGRPDDNLTVNKTNFAYGCRILQFYLQRENGHLHRALARYNGSVGRRVYSDKVYRAWRKRWRTEPLNWED</sequence>
<keyword evidence="2" id="KW-0732">Signal</keyword>
<feature type="chain" id="PRO_5018225961" evidence="2">
    <location>
        <begin position="20"/>
        <end position="195"/>
    </location>
</feature>
<organism evidence="4 5">
    <name type="scientific">Seongchinamella sediminis</name>
    <dbReference type="NCBI Taxonomy" id="2283635"/>
    <lineage>
        <taxon>Bacteria</taxon>
        <taxon>Pseudomonadati</taxon>
        <taxon>Pseudomonadota</taxon>
        <taxon>Gammaproteobacteria</taxon>
        <taxon>Cellvibrionales</taxon>
        <taxon>Halieaceae</taxon>
        <taxon>Seongchinamella</taxon>
    </lineage>
</organism>
<dbReference type="Pfam" id="PF01464">
    <property type="entry name" value="SLT"/>
    <property type="match status" value="1"/>
</dbReference>
<dbReference type="PANTHER" id="PTHR37423:SF2">
    <property type="entry name" value="MEMBRANE-BOUND LYTIC MUREIN TRANSGLYCOSYLASE C"/>
    <property type="match status" value="1"/>
</dbReference>
<dbReference type="AlphaFoldDB" id="A0A3L7DUP6"/>